<sequence length="333" mass="34523">MNRRSMLFVSIAALAGLLTHKSGAARQPAGPPVIGLLVNGAAANNPAVGAVRAGLAELGYAEGKNLILEGRYAEGKLDRLPALAAELVALNVDVIAAFGGPASSAAVRATKTIPIVFAIVADPVAVGFAATLDRPGGNATGITSNDPEQARRQFELLREVMPKLARVTLLSDQDIPGADASGLAPIERTYVAAAKAQGMEPQVLKLRGPAPDLDAAFKAMANQQSEALLVLEVPVTLAHRKRIALLAAAQNLPAAFSAGSADAGGLMSYGTNVADTWRSVPGFVDRILKGAKPADMAVEVITRRELTVDLKVARQLGLTVPQAMLARADRVID</sequence>
<organism evidence="2 3">
    <name type="scientific">Achromobacter pestifer</name>
    <dbReference type="NCBI Taxonomy" id="1353889"/>
    <lineage>
        <taxon>Bacteria</taxon>
        <taxon>Pseudomonadati</taxon>
        <taxon>Pseudomonadota</taxon>
        <taxon>Betaproteobacteria</taxon>
        <taxon>Burkholderiales</taxon>
        <taxon>Alcaligenaceae</taxon>
        <taxon>Achromobacter</taxon>
    </lineage>
</organism>
<feature type="chain" id="PRO_5029004840" evidence="1">
    <location>
        <begin position="25"/>
        <end position="333"/>
    </location>
</feature>
<dbReference type="PANTHER" id="PTHR35271">
    <property type="entry name" value="ABC TRANSPORTER, SUBSTRATE-BINDING LIPOPROTEIN-RELATED"/>
    <property type="match status" value="1"/>
</dbReference>
<dbReference type="EMBL" id="CP053985">
    <property type="protein sequence ID" value="QKH38438.1"/>
    <property type="molecule type" value="Genomic_DNA"/>
</dbReference>
<dbReference type="CDD" id="cd06325">
    <property type="entry name" value="PBP1_ABC_unchar_transporter"/>
    <property type="match status" value="1"/>
</dbReference>
<dbReference type="Proteomes" id="UP000500970">
    <property type="component" value="Chromosome"/>
</dbReference>
<evidence type="ECO:0000313" key="2">
    <source>
        <dbReference type="EMBL" id="QKH38438.1"/>
    </source>
</evidence>
<dbReference type="Pfam" id="PF04392">
    <property type="entry name" value="ABC_sub_bind"/>
    <property type="match status" value="1"/>
</dbReference>
<feature type="signal peptide" evidence="1">
    <location>
        <begin position="1"/>
        <end position="24"/>
    </location>
</feature>
<protein>
    <submittedName>
        <fullName evidence="2">ABC transporter substrate-binding protein</fullName>
    </submittedName>
</protein>
<name>A0A7D4I3D9_9BURK</name>
<keyword evidence="3" id="KW-1185">Reference proteome</keyword>
<reference evidence="2 3" key="1">
    <citation type="submission" date="2020-05" db="EMBL/GenBank/DDBJ databases">
        <title>FDA dAtabase for Regulatory Grade micrObial Sequences (FDA-ARGOS): Supporting development and validation of Infectious Disease Dx tests.</title>
        <authorList>
            <person name="Sproer C."/>
            <person name="Gronow S."/>
            <person name="Severitt S."/>
            <person name="Schroder I."/>
            <person name="Tallon L."/>
            <person name="Sadzewicz L."/>
            <person name="Zhao X."/>
            <person name="Vavikolanu K."/>
            <person name="Mehta A."/>
            <person name="Aluvathingal J."/>
            <person name="Nadendla S."/>
            <person name="Myers T."/>
            <person name="Yan Y."/>
            <person name="Sichtig H."/>
        </authorList>
    </citation>
    <scope>NUCLEOTIDE SEQUENCE [LARGE SCALE GENOMIC DNA]</scope>
    <source>
        <strain evidence="2 3">FDAARGOS_790</strain>
    </source>
</reference>
<dbReference type="RefSeq" id="WP_173147774.1">
    <property type="nucleotide sequence ID" value="NZ_CP053985.1"/>
</dbReference>
<evidence type="ECO:0000313" key="3">
    <source>
        <dbReference type="Proteomes" id="UP000500970"/>
    </source>
</evidence>
<evidence type="ECO:0000256" key="1">
    <source>
        <dbReference type="SAM" id="SignalP"/>
    </source>
</evidence>
<dbReference type="InterPro" id="IPR007487">
    <property type="entry name" value="ABC_transpt-TYRBP-like"/>
</dbReference>
<proteinExistence type="predicted"/>
<dbReference type="KEGG" id="apes:FOC84_27285"/>
<gene>
    <name evidence="2" type="ORF">FOC84_27285</name>
</gene>
<keyword evidence="1" id="KW-0732">Signal</keyword>
<dbReference type="Gene3D" id="3.40.50.2300">
    <property type="match status" value="2"/>
</dbReference>
<accession>A0A7D4I3D9</accession>
<dbReference type="AlphaFoldDB" id="A0A7D4I3D9"/>
<dbReference type="PANTHER" id="PTHR35271:SF1">
    <property type="entry name" value="ABC TRANSPORTER, SUBSTRATE-BINDING LIPOPROTEIN"/>
    <property type="match status" value="1"/>
</dbReference>